<accession>A0ABQ2M670</accession>
<feature type="domain" description="Gfo/Idh/MocA-like oxidoreductase N-terminal" evidence="2">
    <location>
        <begin position="2"/>
        <end position="116"/>
    </location>
</feature>
<dbReference type="PANTHER" id="PTHR43377">
    <property type="entry name" value="BILIVERDIN REDUCTASE A"/>
    <property type="match status" value="1"/>
</dbReference>
<dbReference type="Pfam" id="PF01408">
    <property type="entry name" value="GFO_IDH_MocA"/>
    <property type="match status" value="1"/>
</dbReference>
<name>A0ABQ2M670_9MICC</name>
<evidence type="ECO:0000313" key="5">
    <source>
        <dbReference type="Proteomes" id="UP000642509"/>
    </source>
</evidence>
<feature type="domain" description="GFO/IDH/MocA-like oxidoreductase" evidence="3">
    <location>
        <begin position="125"/>
        <end position="234"/>
    </location>
</feature>
<dbReference type="Pfam" id="PF22725">
    <property type="entry name" value="GFO_IDH_MocA_C3"/>
    <property type="match status" value="1"/>
</dbReference>
<organism evidence="4 5">
    <name type="scientific">Citricoccus zhacaiensis</name>
    <dbReference type="NCBI Taxonomy" id="489142"/>
    <lineage>
        <taxon>Bacteria</taxon>
        <taxon>Bacillati</taxon>
        <taxon>Actinomycetota</taxon>
        <taxon>Actinomycetes</taxon>
        <taxon>Micrococcales</taxon>
        <taxon>Micrococcaceae</taxon>
        <taxon>Citricoccus</taxon>
    </lineage>
</organism>
<gene>
    <name evidence="4" type="ORF">GCM10010977_21220</name>
</gene>
<protein>
    <submittedName>
        <fullName evidence="4">Dehydrogenase</fullName>
    </submittedName>
</protein>
<dbReference type="SUPFAM" id="SSF55347">
    <property type="entry name" value="Glyceraldehyde-3-phosphate dehydrogenase-like, C-terminal domain"/>
    <property type="match status" value="1"/>
</dbReference>
<dbReference type="InterPro" id="IPR051450">
    <property type="entry name" value="Gfo/Idh/MocA_Oxidoreductases"/>
</dbReference>
<evidence type="ECO:0000256" key="1">
    <source>
        <dbReference type="ARBA" id="ARBA00023027"/>
    </source>
</evidence>
<reference evidence="5" key="1">
    <citation type="journal article" date="2019" name="Int. J. Syst. Evol. Microbiol.">
        <title>The Global Catalogue of Microorganisms (GCM) 10K type strain sequencing project: providing services to taxonomists for standard genome sequencing and annotation.</title>
        <authorList>
            <consortium name="The Broad Institute Genomics Platform"/>
            <consortium name="The Broad Institute Genome Sequencing Center for Infectious Disease"/>
            <person name="Wu L."/>
            <person name="Ma J."/>
        </authorList>
    </citation>
    <scope>NUCLEOTIDE SEQUENCE [LARGE SCALE GENOMIC DNA]</scope>
    <source>
        <strain evidence="5">CGMCC 1.7064</strain>
    </source>
</reference>
<comment type="caution">
    <text evidence="4">The sequence shown here is derived from an EMBL/GenBank/DDBJ whole genome shotgun (WGS) entry which is preliminary data.</text>
</comment>
<dbReference type="InterPro" id="IPR055170">
    <property type="entry name" value="GFO_IDH_MocA-like_dom"/>
</dbReference>
<dbReference type="EMBL" id="BMLQ01000005">
    <property type="protein sequence ID" value="GGO46383.1"/>
    <property type="molecule type" value="Genomic_DNA"/>
</dbReference>
<dbReference type="SUPFAM" id="SSF51735">
    <property type="entry name" value="NAD(P)-binding Rossmann-fold domains"/>
    <property type="match status" value="1"/>
</dbReference>
<keyword evidence="1" id="KW-0520">NAD</keyword>
<dbReference type="RefSeq" id="WP_188806114.1">
    <property type="nucleotide sequence ID" value="NZ_BAAAOU010000011.1"/>
</dbReference>
<dbReference type="InterPro" id="IPR000683">
    <property type="entry name" value="Gfo/Idh/MocA-like_OxRdtase_N"/>
</dbReference>
<proteinExistence type="predicted"/>
<keyword evidence="5" id="KW-1185">Reference proteome</keyword>
<evidence type="ECO:0000259" key="3">
    <source>
        <dbReference type="Pfam" id="PF22725"/>
    </source>
</evidence>
<sequence length="327" mass="34951">MIRVGLIGLGMMGRHHARVLQQLDGVELVAVSDPGGDVHGAATGIPLYENVDDLIAHGLDAAIVAVPTAFHEPVGMKLAEAGVHAFIEKPIAADAESGQRLVDVFATRGLVGAVGHIERFNPALQDLKRRLEAGELGKVHQIATRRQGPFPGRITDVGVARDLGTHDLDLTMWLGGERFSEISSQSATLVRDGREDLIAVTGRLKNGVITNHLVNWLSPMKERVTTVTGEAGAFVADTLTADLTFYENGSVEAEWDALASFRGVKEGNVTRFAFPKPEPLKTEHEAFRDAILHGTSGIVTLEDGLHTLRAAEAVINGPSVSGSFNSR</sequence>
<evidence type="ECO:0000313" key="4">
    <source>
        <dbReference type="EMBL" id="GGO46383.1"/>
    </source>
</evidence>
<evidence type="ECO:0000259" key="2">
    <source>
        <dbReference type="Pfam" id="PF01408"/>
    </source>
</evidence>
<dbReference type="Gene3D" id="3.30.360.10">
    <property type="entry name" value="Dihydrodipicolinate Reductase, domain 2"/>
    <property type="match status" value="1"/>
</dbReference>
<dbReference type="PANTHER" id="PTHR43377:SF1">
    <property type="entry name" value="BILIVERDIN REDUCTASE A"/>
    <property type="match status" value="1"/>
</dbReference>
<dbReference type="InterPro" id="IPR036291">
    <property type="entry name" value="NAD(P)-bd_dom_sf"/>
</dbReference>
<dbReference type="Proteomes" id="UP000642509">
    <property type="component" value="Unassembled WGS sequence"/>
</dbReference>
<dbReference type="Gene3D" id="3.40.50.720">
    <property type="entry name" value="NAD(P)-binding Rossmann-like Domain"/>
    <property type="match status" value="1"/>
</dbReference>